<dbReference type="AlphaFoldDB" id="A0AAP5MAR2"/>
<dbReference type="RefSeq" id="WP_208351593.1">
    <property type="nucleotide sequence ID" value="NZ_JAALHA020000006.1"/>
</dbReference>
<evidence type="ECO:0000313" key="2">
    <source>
        <dbReference type="EMBL" id="MDR9895939.1"/>
    </source>
</evidence>
<proteinExistence type="predicted"/>
<accession>A0AAP5MAR2</accession>
<organism evidence="2 3">
    <name type="scientific">Aetokthonos hydrillicola Thurmond2011</name>
    <dbReference type="NCBI Taxonomy" id="2712845"/>
    <lineage>
        <taxon>Bacteria</taxon>
        <taxon>Bacillati</taxon>
        <taxon>Cyanobacteriota</taxon>
        <taxon>Cyanophyceae</taxon>
        <taxon>Nostocales</taxon>
        <taxon>Hapalosiphonaceae</taxon>
        <taxon>Aetokthonos</taxon>
    </lineage>
</organism>
<keyword evidence="1" id="KW-0472">Membrane</keyword>
<evidence type="ECO:0000313" key="3">
    <source>
        <dbReference type="Proteomes" id="UP000667802"/>
    </source>
</evidence>
<dbReference type="Proteomes" id="UP000667802">
    <property type="component" value="Unassembled WGS sequence"/>
</dbReference>
<protein>
    <submittedName>
        <fullName evidence="2">Uncharacterized protein</fullName>
    </submittedName>
</protein>
<keyword evidence="1" id="KW-1133">Transmembrane helix</keyword>
<gene>
    <name evidence="2" type="ORF">G7B40_015400</name>
</gene>
<dbReference type="EMBL" id="JAALHA020000006">
    <property type="protein sequence ID" value="MDR9895939.1"/>
    <property type="molecule type" value="Genomic_DNA"/>
</dbReference>
<reference evidence="3" key="1">
    <citation type="journal article" date="2021" name="Science">
        <title>Hunting the eagle killer: A cyanobacterial neurotoxin causes vacuolar myelinopathy.</title>
        <authorList>
            <person name="Breinlinger S."/>
            <person name="Phillips T.J."/>
            <person name="Haram B.N."/>
            <person name="Mares J."/>
            <person name="Martinez Yerena J.A."/>
            <person name="Hrouzek P."/>
            <person name="Sobotka R."/>
            <person name="Henderson W.M."/>
            <person name="Schmieder P."/>
            <person name="Williams S.M."/>
            <person name="Lauderdale J.D."/>
            <person name="Wilde H.D."/>
            <person name="Gerrin W."/>
            <person name="Kust A."/>
            <person name="Washington J.W."/>
            <person name="Wagner C."/>
            <person name="Geier B."/>
            <person name="Liebeke M."/>
            <person name="Enke H."/>
            <person name="Niedermeyer T.H.J."/>
            <person name="Wilde S.B."/>
        </authorList>
    </citation>
    <scope>NUCLEOTIDE SEQUENCE [LARGE SCALE GENOMIC DNA]</scope>
    <source>
        <strain evidence="3">Thurmond2011</strain>
    </source>
</reference>
<name>A0AAP5MAR2_9CYAN</name>
<keyword evidence="3" id="KW-1185">Reference proteome</keyword>
<sequence length="87" mass="9410">MLTQHSETNTVTSKISKLIFNPIFCGLGLLVAVISVANALSEPNTMASSLKNECYKHMSEKIAAHQKAHVSHGIVDGYAAELHSRCD</sequence>
<feature type="transmembrane region" description="Helical" evidence="1">
    <location>
        <begin position="20"/>
        <end position="41"/>
    </location>
</feature>
<keyword evidence="1" id="KW-0812">Transmembrane</keyword>
<evidence type="ECO:0000256" key="1">
    <source>
        <dbReference type="SAM" id="Phobius"/>
    </source>
</evidence>
<comment type="caution">
    <text evidence="2">The sequence shown here is derived from an EMBL/GenBank/DDBJ whole genome shotgun (WGS) entry which is preliminary data.</text>
</comment>